<dbReference type="EMBL" id="WKFB01000341">
    <property type="protein sequence ID" value="KAF6726197.1"/>
    <property type="molecule type" value="Genomic_DNA"/>
</dbReference>
<dbReference type="Proteomes" id="UP000646548">
    <property type="component" value="Unassembled WGS sequence"/>
</dbReference>
<organism evidence="1 2">
    <name type="scientific">Oryzias melastigma</name>
    <name type="common">Marine medaka</name>
    <dbReference type="NCBI Taxonomy" id="30732"/>
    <lineage>
        <taxon>Eukaryota</taxon>
        <taxon>Metazoa</taxon>
        <taxon>Chordata</taxon>
        <taxon>Craniata</taxon>
        <taxon>Vertebrata</taxon>
        <taxon>Euteleostomi</taxon>
        <taxon>Actinopterygii</taxon>
        <taxon>Neopterygii</taxon>
        <taxon>Teleostei</taxon>
        <taxon>Neoteleostei</taxon>
        <taxon>Acanthomorphata</taxon>
        <taxon>Ovalentaria</taxon>
        <taxon>Atherinomorphae</taxon>
        <taxon>Beloniformes</taxon>
        <taxon>Adrianichthyidae</taxon>
        <taxon>Oryziinae</taxon>
        <taxon>Oryzias</taxon>
    </lineage>
</organism>
<dbReference type="AlphaFoldDB" id="A0A834FCV1"/>
<sequence>MKVLRLWNYWTPPFEDFGDRILHNTNSPNPRHHQNMPRNGCARLMGGFVSSQSYAKATFTFHFPGDSAVVHFKGTVLVQVWLVQAGAVFVRRCVSCSLCSRNQRGNTESICLWRKGTAVVHRQEIRSLKAVPPPPSPPLLFLPLLCLPTAQKAREGCTRRNGSCAKKKKKKCAFFAPTTFHQWRSVAHALCFFSPQRIPAATVNTQTTPSKVPIYFAEPRKTRSGVKIKTHEGGREGRKNELPFGSPPIIAGGVVVSSESCLEENLPRPRECQK</sequence>
<name>A0A834FCV1_ORYME</name>
<comment type="caution">
    <text evidence="1">The sequence shown here is derived from an EMBL/GenBank/DDBJ whole genome shotgun (WGS) entry which is preliminary data.</text>
</comment>
<gene>
    <name evidence="1" type="ORF">FQA47_023476</name>
</gene>
<accession>A0A834FCV1</accession>
<evidence type="ECO:0000313" key="1">
    <source>
        <dbReference type="EMBL" id="KAF6726197.1"/>
    </source>
</evidence>
<reference evidence="1" key="1">
    <citation type="journal article" name="BMC Genomics">
        <title>Long-read sequencing and de novo genome assembly of marine medaka (Oryzias melastigma).</title>
        <authorList>
            <person name="Liang P."/>
            <person name="Saqib H.S.A."/>
            <person name="Ni X."/>
            <person name="Shen Y."/>
        </authorList>
    </citation>
    <scope>NUCLEOTIDE SEQUENCE</scope>
    <source>
        <strain evidence="1">Bigg-433</strain>
    </source>
</reference>
<evidence type="ECO:0000313" key="2">
    <source>
        <dbReference type="Proteomes" id="UP000646548"/>
    </source>
</evidence>
<proteinExistence type="predicted"/>
<protein>
    <submittedName>
        <fullName evidence="1">Uncharacterized protein</fullName>
    </submittedName>
</protein>